<feature type="non-terminal residue" evidence="2">
    <location>
        <position position="140"/>
    </location>
</feature>
<accession>A0A0F0GHI9</accession>
<dbReference type="Gene3D" id="1.10.150.130">
    <property type="match status" value="1"/>
</dbReference>
<dbReference type="Proteomes" id="UP000033393">
    <property type="component" value="Unassembled WGS sequence"/>
</dbReference>
<dbReference type="SUPFAM" id="SSF56349">
    <property type="entry name" value="DNA breaking-rejoining enzymes"/>
    <property type="match status" value="1"/>
</dbReference>
<evidence type="ECO:0000256" key="1">
    <source>
        <dbReference type="ARBA" id="ARBA00023125"/>
    </source>
</evidence>
<dbReference type="InterPro" id="IPR011010">
    <property type="entry name" value="DNA_brk_join_enz"/>
</dbReference>
<sequence>MSTNPTTIRAARLLIAQLGLTPDDLLWEPTDIPTFAEYVPKVAAAAGPGAQRTYGTYWAYIVTAFGDRPLDQVDATDIQTLMRQVVDLRIVRRSDRGGHSTAEHLLAAIRTIYVHAIRDEILSPHHNPAAEIPKPRRQTS</sequence>
<proteinExistence type="predicted"/>
<dbReference type="InterPro" id="IPR010998">
    <property type="entry name" value="Integrase_recombinase_N"/>
</dbReference>
<evidence type="ECO:0000313" key="3">
    <source>
        <dbReference type="Proteomes" id="UP000033393"/>
    </source>
</evidence>
<dbReference type="EMBL" id="JYJG01000436">
    <property type="protein sequence ID" value="KJK35941.1"/>
    <property type="molecule type" value="Genomic_DNA"/>
</dbReference>
<keyword evidence="1" id="KW-0238">DNA-binding</keyword>
<reference evidence="2 3" key="1">
    <citation type="submission" date="2015-02" db="EMBL/GenBank/DDBJ databases">
        <authorList>
            <person name="Ju K.-S."/>
            <person name="Doroghazi J.R."/>
            <person name="Metcalf W."/>
        </authorList>
    </citation>
    <scope>NUCLEOTIDE SEQUENCE [LARGE SCALE GENOMIC DNA]</scope>
    <source>
        <strain evidence="2 3">NRRL B-16140</strain>
    </source>
</reference>
<protein>
    <recommendedName>
        <fullName evidence="4">Integrase</fullName>
    </recommendedName>
</protein>
<dbReference type="GO" id="GO:0003677">
    <property type="term" value="F:DNA binding"/>
    <property type="evidence" value="ECO:0007669"/>
    <property type="project" value="UniProtKB-KW"/>
</dbReference>
<evidence type="ECO:0000313" key="2">
    <source>
        <dbReference type="EMBL" id="KJK35941.1"/>
    </source>
</evidence>
<organism evidence="2 3">
    <name type="scientific">Lentzea aerocolonigenes</name>
    <name type="common">Lechevalieria aerocolonigenes</name>
    <name type="synonym">Saccharothrix aerocolonigenes</name>
    <dbReference type="NCBI Taxonomy" id="68170"/>
    <lineage>
        <taxon>Bacteria</taxon>
        <taxon>Bacillati</taxon>
        <taxon>Actinomycetota</taxon>
        <taxon>Actinomycetes</taxon>
        <taxon>Pseudonocardiales</taxon>
        <taxon>Pseudonocardiaceae</taxon>
        <taxon>Lentzea</taxon>
    </lineage>
</organism>
<name>A0A0F0GHI9_LENAE</name>
<keyword evidence="3" id="KW-1185">Reference proteome</keyword>
<gene>
    <name evidence="2" type="ORF">UK23_42480</name>
</gene>
<comment type="caution">
    <text evidence="2">The sequence shown here is derived from an EMBL/GenBank/DDBJ whole genome shotgun (WGS) entry which is preliminary data.</text>
</comment>
<dbReference type="AlphaFoldDB" id="A0A0F0GHI9"/>
<evidence type="ECO:0008006" key="4">
    <source>
        <dbReference type="Google" id="ProtNLM"/>
    </source>
</evidence>